<comment type="caution">
    <text evidence="2">The sequence shown here is derived from an EMBL/GenBank/DDBJ whole genome shotgun (WGS) entry which is preliminary data.</text>
</comment>
<dbReference type="OrthoDB" id="10574668at2759"/>
<keyword evidence="1" id="KW-0472">Membrane</keyword>
<keyword evidence="1" id="KW-1133">Transmembrane helix</keyword>
<protein>
    <submittedName>
        <fullName evidence="2">Uncharacterized protein</fullName>
    </submittedName>
</protein>
<evidence type="ECO:0000313" key="2">
    <source>
        <dbReference type="EMBL" id="KAG2305241.1"/>
    </source>
</evidence>
<proteinExistence type="predicted"/>
<gene>
    <name evidence="2" type="ORF">Bca52824_033892</name>
</gene>
<accession>A0A8X7V9Q2</accession>
<sequence length="64" mass="6781">MLGLVVEGVLGRCFCCMIVWAGALMLSVSCFRWAIIFKSGFIGEAKITGFRLSVELGSSSAASC</sequence>
<reference evidence="2 3" key="1">
    <citation type="submission" date="2020-02" db="EMBL/GenBank/DDBJ databases">
        <authorList>
            <person name="Ma Q."/>
            <person name="Huang Y."/>
            <person name="Song X."/>
            <person name="Pei D."/>
        </authorList>
    </citation>
    <scope>NUCLEOTIDE SEQUENCE [LARGE SCALE GENOMIC DNA]</scope>
    <source>
        <strain evidence="2">Sxm20200214</strain>
        <tissue evidence="2">Leaf</tissue>
    </source>
</reference>
<evidence type="ECO:0000313" key="3">
    <source>
        <dbReference type="Proteomes" id="UP000886595"/>
    </source>
</evidence>
<dbReference type="AlphaFoldDB" id="A0A8X7V9Q2"/>
<keyword evidence="3" id="KW-1185">Reference proteome</keyword>
<feature type="transmembrane region" description="Helical" evidence="1">
    <location>
        <begin position="17"/>
        <end position="37"/>
    </location>
</feature>
<dbReference type="EMBL" id="JAAMPC010000007">
    <property type="protein sequence ID" value="KAG2305241.1"/>
    <property type="molecule type" value="Genomic_DNA"/>
</dbReference>
<keyword evidence="1" id="KW-0812">Transmembrane</keyword>
<organism evidence="2 3">
    <name type="scientific">Brassica carinata</name>
    <name type="common">Ethiopian mustard</name>
    <name type="synonym">Abyssinian cabbage</name>
    <dbReference type="NCBI Taxonomy" id="52824"/>
    <lineage>
        <taxon>Eukaryota</taxon>
        <taxon>Viridiplantae</taxon>
        <taxon>Streptophyta</taxon>
        <taxon>Embryophyta</taxon>
        <taxon>Tracheophyta</taxon>
        <taxon>Spermatophyta</taxon>
        <taxon>Magnoliopsida</taxon>
        <taxon>eudicotyledons</taxon>
        <taxon>Gunneridae</taxon>
        <taxon>Pentapetalae</taxon>
        <taxon>rosids</taxon>
        <taxon>malvids</taxon>
        <taxon>Brassicales</taxon>
        <taxon>Brassicaceae</taxon>
        <taxon>Brassiceae</taxon>
        <taxon>Brassica</taxon>
    </lineage>
</organism>
<dbReference type="Proteomes" id="UP000886595">
    <property type="component" value="Unassembled WGS sequence"/>
</dbReference>
<evidence type="ECO:0000256" key="1">
    <source>
        <dbReference type="SAM" id="Phobius"/>
    </source>
</evidence>
<name>A0A8X7V9Q2_BRACI</name>